<name>K2MSF4_TRYCR</name>
<accession>K2MSF4</accession>
<comment type="caution">
    <text evidence="1">The sequence shown here is derived from an EMBL/GenBank/DDBJ whole genome shotgun (WGS) entry which is preliminary data.</text>
</comment>
<protein>
    <submittedName>
        <fullName evidence="1">Uncharacterized protein</fullName>
    </submittedName>
</protein>
<organism evidence="1 2">
    <name type="scientific">Trypanosoma cruzi marinkellei</name>
    <dbReference type="NCBI Taxonomy" id="85056"/>
    <lineage>
        <taxon>Eukaryota</taxon>
        <taxon>Discoba</taxon>
        <taxon>Euglenozoa</taxon>
        <taxon>Kinetoplastea</taxon>
        <taxon>Metakinetoplastina</taxon>
        <taxon>Trypanosomatida</taxon>
        <taxon>Trypanosomatidae</taxon>
        <taxon>Trypanosoma</taxon>
        <taxon>Schizotrypanum</taxon>
    </lineage>
</organism>
<keyword evidence="2" id="KW-1185">Reference proteome</keyword>
<dbReference type="OrthoDB" id="241163at2759"/>
<dbReference type="EMBL" id="AHKC01012501">
    <property type="protein sequence ID" value="EKF30000.1"/>
    <property type="molecule type" value="Genomic_DNA"/>
</dbReference>
<evidence type="ECO:0000313" key="2">
    <source>
        <dbReference type="Proteomes" id="UP000007350"/>
    </source>
</evidence>
<gene>
    <name evidence="1" type="ORF">MOQ_006195</name>
</gene>
<evidence type="ECO:0000313" key="1">
    <source>
        <dbReference type="EMBL" id="EKF30000.1"/>
    </source>
</evidence>
<proteinExistence type="predicted"/>
<reference evidence="1 2" key="1">
    <citation type="journal article" date="2012" name="BMC Genomics">
        <title>Comparative genomic analysis of human infective Trypanosoma cruzi lineages with the bat-restricted subspecies T. cruzi marinkellei.</title>
        <authorList>
            <person name="Franzen O."/>
            <person name="Talavera-Lopez C."/>
            <person name="Ochaya S."/>
            <person name="Butler C.E."/>
            <person name="Messenger L.A."/>
            <person name="Lewis M.D."/>
            <person name="Llewellyn M.S."/>
            <person name="Marinkelle C.J."/>
            <person name="Tyler K.M."/>
            <person name="Miles M.A."/>
            <person name="Andersson B."/>
        </authorList>
    </citation>
    <scope>NUCLEOTIDE SEQUENCE [LARGE SCALE GENOMIC DNA]</scope>
    <source>
        <strain evidence="1 2">B7</strain>
    </source>
</reference>
<dbReference type="Proteomes" id="UP000007350">
    <property type="component" value="Unassembled WGS sequence"/>
</dbReference>
<sequence length="392" mass="43404">MFFLISYFLFQSMSSVEILMEAVLYEDVPDASARLKRLKVAMLAFAGVSATIPAVTAILVPVDLSAAPSSSSGVRPAKLARETAESQLRQVCADRVQIRRWLQHELGITMDVWVVVTVVPRDITELSLLANWQMDRHRSPLRQADAVLLSLQEVVLLWGDGRGQAPMLEKFLLPHQSLLLDVTCCIGESSRQLVNPAVFSPIRAKQIAKGRTCLVAFYSAWLPLSCSTRGLAQLQQQFRDIARHVLLHMKIPLFCPYGGEVGTLQQNLVNVTLTRQNRIGEEGSEQRLAAALLATRSLKDIYSLVGVLFGNPLANYYGEAMAFCTSVQRRRRAAGFFCYPASVVLAKPAGTTEAMRHVDYVSSTEPHRKRGRKETATEAAEEGLTWCEDIGV</sequence>
<dbReference type="AlphaFoldDB" id="K2MSF4"/>